<protein>
    <recommendedName>
        <fullName evidence="4">Rho termination factor N-terminal domain-containing protein</fullName>
    </recommendedName>
</protein>
<gene>
    <name evidence="2" type="ORF">psyc5s11_03630</name>
</gene>
<accession>A0ABN6IUB8</accession>
<dbReference type="Pfam" id="PF02810">
    <property type="entry name" value="SEC-C"/>
    <property type="match status" value="1"/>
</dbReference>
<dbReference type="Proteomes" id="UP000824633">
    <property type="component" value="Chromosome"/>
</dbReference>
<dbReference type="SUPFAM" id="SSF103642">
    <property type="entry name" value="Sec-C motif"/>
    <property type="match status" value="1"/>
</dbReference>
<reference evidence="3" key="1">
    <citation type="submission" date="2021-07" db="EMBL/GenBank/DDBJ databases">
        <title>Complete genome sequencing of a Clostridium isolate.</title>
        <authorList>
            <person name="Ueki A."/>
            <person name="Tonouchi A."/>
        </authorList>
    </citation>
    <scope>NUCLEOTIDE SEQUENCE [LARGE SCALE GENOMIC DNA]</scope>
    <source>
        <strain evidence="3">C5S11</strain>
    </source>
</reference>
<dbReference type="InterPro" id="IPR024047">
    <property type="entry name" value="MM3350-like_sf"/>
</dbReference>
<feature type="coiled-coil region" evidence="1">
    <location>
        <begin position="10"/>
        <end position="44"/>
    </location>
</feature>
<evidence type="ECO:0000313" key="3">
    <source>
        <dbReference type="Proteomes" id="UP000824633"/>
    </source>
</evidence>
<evidence type="ECO:0000313" key="2">
    <source>
        <dbReference type="EMBL" id="BCZ44296.1"/>
    </source>
</evidence>
<evidence type="ECO:0000256" key="1">
    <source>
        <dbReference type="SAM" id="Coils"/>
    </source>
</evidence>
<sequence length="648" mass="76519">MKAKCYYCNKELTERTIKRHMKNCSEMEKRIDEKRTTDENLRNQFIIAIKPKYTGNDYCIYLSIDGTLGLVHIDQFIRDIWVECCDHLSGFRIRGKFYQDHSMNTRLNDILDIDEKFEYEYDFGSTTHLILEVVDIRLVPSSFSQIEIIARNHDIKHECETCGAEAKYFNYEKDEWECENCIDENNDMISEFEYCNSPRDGVCGYEGHKEAENMYLPGNTKKYKLSKKNMKVQDDYKSISAYEDDIFEDSPDMEYAFDDLLSKSKIIVNKAFNRGIYSFDINELISDLSKDTVYDIAKYLGMTKISSLNKSKLVEKLLCEYEGLIEERMSLFDEERYKLLKSYGDNNGIKAFNEISEENLYKIGYFLQNGMLFSAVKDEELVILMPEVVQKLVKEKNNIQYRSMIKVNSEIVNLYRGMNKAYGLLKFKDIKELFKRYSPYKESAEHIESNSLYESQKYRIEDVITKAEDYYREYEIQGIFFINCYIDNWVDLLKEIEQQIKVNYTMISKEDLLAMSDDNYIYESQFGSAFFKEFLSMFSMEEDILEGLMESLYLEIQENELEAVMTEILEQLEDDNKEIKEFMSNSVGKFLRNIRLWRFKGANLNEKKPNIIRSEKQKIVRRNDPCLCGSGKKYKNCCAKDGNVIKLF</sequence>
<feature type="coiled-coil region" evidence="1">
    <location>
        <begin position="554"/>
        <end position="585"/>
    </location>
</feature>
<keyword evidence="3" id="KW-1185">Reference proteome</keyword>
<dbReference type="SUPFAM" id="SSF159941">
    <property type="entry name" value="MM3350-like"/>
    <property type="match status" value="1"/>
</dbReference>
<organism evidence="2 3">
    <name type="scientific">Clostridium gelidum</name>
    <dbReference type="NCBI Taxonomy" id="704125"/>
    <lineage>
        <taxon>Bacteria</taxon>
        <taxon>Bacillati</taxon>
        <taxon>Bacillota</taxon>
        <taxon>Clostridia</taxon>
        <taxon>Eubacteriales</taxon>
        <taxon>Clostridiaceae</taxon>
        <taxon>Clostridium</taxon>
    </lineage>
</organism>
<proteinExistence type="predicted"/>
<dbReference type="EMBL" id="AP024849">
    <property type="protein sequence ID" value="BCZ44296.1"/>
    <property type="molecule type" value="Genomic_DNA"/>
</dbReference>
<dbReference type="InterPro" id="IPR004027">
    <property type="entry name" value="SEC_C_motif"/>
</dbReference>
<dbReference type="RefSeq" id="WP_224035983.1">
    <property type="nucleotide sequence ID" value="NZ_AP024849.1"/>
</dbReference>
<name>A0ABN6IUB8_9CLOT</name>
<evidence type="ECO:0008006" key="4">
    <source>
        <dbReference type="Google" id="ProtNLM"/>
    </source>
</evidence>
<keyword evidence="1" id="KW-0175">Coiled coil</keyword>
<dbReference type="Gene3D" id="3.10.450.50">
    <property type="match status" value="1"/>
</dbReference>